<evidence type="ECO:0000313" key="2">
    <source>
        <dbReference type="EMBL" id="CEN49823.1"/>
    </source>
</evidence>
<dbReference type="EMBL" id="CDOK01000115">
    <property type="protein sequence ID" value="CEN49823.1"/>
    <property type="molecule type" value="Genomic_DNA"/>
</dbReference>
<feature type="transmembrane region" description="Helical" evidence="1">
    <location>
        <begin position="153"/>
        <end position="171"/>
    </location>
</feature>
<evidence type="ECO:0000313" key="3">
    <source>
        <dbReference type="Proteomes" id="UP000039370"/>
    </source>
</evidence>
<dbReference type="AlphaFoldDB" id="A0A0B7IIM0"/>
<reference evidence="3" key="1">
    <citation type="submission" date="2015-01" db="EMBL/GenBank/DDBJ databases">
        <authorList>
            <person name="MANFREDI Pablo"/>
        </authorList>
    </citation>
    <scope>NUCLEOTIDE SEQUENCE [LARGE SCALE GENOMIC DNA]</scope>
    <source>
        <strain evidence="3">Cc11</strain>
    </source>
</reference>
<accession>A0A0B7IIM0</accession>
<evidence type="ECO:0008006" key="4">
    <source>
        <dbReference type="Google" id="ProtNLM"/>
    </source>
</evidence>
<feature type="transmembrane region" description="Helical" evidence="1">
    <location>
        <begin position="45"/>
        <end position="65"/>
    </location>
</feature>
<feature type="transmembrane region" description="Helical" evidence="1">
    <location>
        <begin position="6"/>
        <end position="33"/>
    </location>
</feature>
<feature type="transmembrane region" description="Helical" evidence="1">
    <location>
        <begin position="117"/>
        <end position="133"/>
    </location>
</feature>
<proteinExistence type="predicted"/>
<organism evidence="2 3">
    <name type="scientific">Capnocytophaga canimorsus</name>
    <dbReference type="NCBI Taxonomy" id="28188"/>
    <lineage>
        <taxon>Bacteria</taxon>
        <taxon>Pseudomonadati</taxon>
        <taxon>Bacteroidota</taxon>
        <taxon>Flavobacteriia</taxon>
        <taxon>Flavobacteriales</taxon>
        <taxon>Flavobacteriaceae</taxon>
        <taxon>Capnocytophaga</taxon>
    </lineage>
</organism>
<protein>
    <recommendedName>
        <fullName evidence="4">Oligosaccharide repeat unit polymerase</fullName>
    </recommendedName>
</protein>
<feature type="transmembrane region" description="Helical" evidence="1">
    <location>
        <begin position="375"/>
        <end position="392"/>
    </location>
</feature>
<feature type="transmembrane region" description="Helical" evidence="1">
    <location>
        <begin position="225"/>
        <end position="250"/>
    </location>
</feature>
<feature type="transmembrane region" description="Helical" evidence="1">
    <location>
        <begin position="398"/>
        <end position="417"/>
    </location>
</feature>
<dbReference type="Proteomes" id="UP000039370">
    <property type="component" value="Unassembled WGS sequence"/>
</dbReference>
<keyword evidence="1" id="KW-0812">Transmembrane</keyword>
<keyword evidence="1" id="KW-0472">Membrane</keyword>
<dbReference type="OMA" id="YYASATH"/>
<keyword evidence="1" id="KW-1133">Transmembrane helix</keyword>
<feature type="transmembrane region" description="Helical" evidence="1">
    <location>
        <begin position="77"/>
        <end position="96"/>
    </location>
</feature>
<evidence type="ECO:0000256" key="1">
    <source>
        <dbReference type="SAM" id="Phobius"/>
    </source>
</evidence>
<name>A0A0B7IIM0_9FLAO</name>
<gene>
    <name evidence="2" type="ORF">CCAN11_2010019</name>
</gene>
<feature type="transmembrane region" description="Helical" evidence="1">
    <location>
        <begin position="192"/>
        <end position="213"/>
    </location>
</feature>
<feature type="transmembrane region" description="Helical" evidence="1">
    <location>
        <begin position="305"/>
        <end position="325"/>
    </location>
</feature>
<sequence>MILRILIYSLLFIFSFLYEMPVILLSFAILTSFSIIVKVRKNLPVLLMFVFFMTYVINLIPFFIYDYYIFAYPPTEGFYTTLRVHTLFLFSIDIFLKSYQNRFYINTKIPQDKSQKMFIFLVILFLFFLLFSVRGDTILDTGGYGQEGNTSGLGGFGEYFIILIPLLYIFGGDSYANRKIIFILLLSMGLKLLLYGGRIGVLMMALAVFILYFDTEKRNISPIKLLLFSLPVLYTFVLLGSIRANILFLLNSSWYEIFLIPFREDFMKTQLEFFGNQNDIFYSSAILNKTVDLGIIDVSSRLEMFMYNVFSLVVPYSFLPSEASVIPHIQATVAKTGGGALISSYFYFFLSYPGVIFIGWFIAKMINMLQRSTNILFILYMFVVLCTYPRWFGYNMISLFKISFYIIPVYLGIKFLLKNKKYD</sequence>
<feature type="transmembrane region" description="Helical" evidence="1">
    <location>
        <begin position="345"/>
        <end position="363"/>
    </location>
</feature>